<reference evidence="3" key="1">
    <citation type="journal article" date="2014" name="Nucleic Acids Res.">
        <title>The evolutionary dynamics of variant antigen genes in Babesia reveal a history of genomic innovation underlying host-parasite interaction.</title>
        <authorList>
            <person name="Jackson A.P."/>
            <person name="Otto T.D."/>
            <person name="Darby A."/>
            <person name="Ramaprasad A."/>
            <person name="Xia D."/>
            <person name="Echaide I.E."/>
            <person name="Farber M."/>
            <person name="Gahlot S."/>
            <person name="Gamble J."/>
            <person name="Gupta D."/>
            <person name="Gupta Y."/>
            <person name="Jackson L."/>
            <person name="Malandrin L."/>
            <person name="Malas T.B."/>
            <person name="Moussa E."/>
            <person name="Nair M."/>
            <person name="Reid A.J."/>
            <person name="Sanders M."/>
            <person name="Sharma J."/>
            <person name="Tracey A."/>
            <person name="Quail M.A."/>
            <person name="Weir W."/>
            <person name="Wastling J.M."/>
            <person name="Hall N."/>
            <person name="Willadsen P."/>
            <person name="Lingelbach K."/>
            <person name="Shiels B."/>
            <person name="Tait A."/>
            <person name="Berriman M."/>
            <person name="Allred D.R."/>
            <person name="Pain A."/>
        </authorList>
    </citation>
    <scope>NUCLEOTIDE SEQUENCE [LARGE SCALE GENOMIC DNA]</scope>
    <source>
        <strain evidence="3">Bond</strain>
    </source>
</reference>
<evidence type="ECO:0000313" key="2">
    <source>
        <dbReference type="EMBL" id="CDR93900.1"/>
    </source>
</evidence>
<dbReference type="EMBL" id="LK391707">
    <property type="protein sequence ID" value="CDR93900.1"/>
    <property type="molecule type" value="Genomic_DNA"/>
</dbReference>
<name>A0A061D852_BABBI</name>
<evidence type="ECO:0000256" key="1">
    <source>
        <dbReference type="SAM" id="MobiDB-lite"/>
    </source>
</evidence>
<feature type="region of interest" description="Disordered" evidence="1">
    <location>
        <begin position="57"/>
        <end position="84"/>
    </location>
</feature>
<dbReference type="KEGG" id="bbig:BBBOND_0102290"/>
<dbReference type="GeneID" id="24562441"/>
<proteinExistence type="predicted"/>
<keyword evidence="3" id="KW-1185">Reference proteome</keyword>
<dbReference type="STRING" id="5866.A0A061D852"/>
<protein>
    <submittedName>
        <fullName evidence="2">Uncharacterized protein</fullName>
    </submittedName>
</protein>
<evidence type="ECO:0000313" key="3">
    <source>
        <dbReference type="Proteomes" id="UP000033188"/>
    </source>
</evidence>
<organism evidence="2 3">
    <name type="scientific">Babesia bigemina</name>
    <dbReference type="NCBI Taxonomy" id="5866"/>
    <lineage>
        <taxon>Eukaryota</taxon>
        <taxon>Sar</taxon>
        <taxon>Alveolata</taxon>
        <taxon>Apicomplexa</taxon>
        <taxon>Aconoidasida</taxon>
        <taxon>Piroplasmida</taxon>
        <taxon>Babesiidae</taxon>
        <taxon>Babesia</taxon>
    </lineage>
</organism>
<dbReference type="OrthoDB" id="364553at2759"/>
<dbReference type="VEuPathDB" id="PiroplasmaDB:BBBOND_0102290"/>
<gene>
    <name evidence="2" type="ORF">BBBOND_0102290</name>
</gene>
<accession>A0A061D852</accession>
<dbReference type="Proteomes" id="UP000033188">
    <property type="component" value="Chromosome 1"/>
</dbReference>
<dbReference type="AlphaFoldDB" id="A0A061D852"/>
<dbReference type="OMA" id="FWNWNRE"/>
<sequence>MSAPGQDAAPQVSRLLAKAPLYFTMLREQLFLREEHQLDWRLSDALSRCDSMRDPSLSGLLNADSEEEEEPAAAGPGDKREPPMLWRDLDWKPFSGFYYPIRPGDYSPLSPDGEMLERSGKIGVDFWRWHRERAPLGYTPPLCTCKRTADTVAMLRRCVMRQKDGRERRVCDNDVCRGLLYIPHSLLEIPLNRVISNGSEFVRHVAVPNDTDVYCGNMKHTLVICTTSAEHEAECLEAIRQSDVPDSLVYHVNANGFIPYFKHHVFIGSVAPLMTVEPIDSDVSDSEENRGFGETFAIKFGKHGMVIHKYDSASHAVSPIDDAMLRAWVGKDTDLAEVPPQEPVTALSDYVICELMECFSHDRRPLAFVLRSCKGVVRRLDFYKEEARPDTLPADAYRLDPYGARNKKHKISASDGRKPLWSTALERAHLLKIIDTIELIKS</sequence>
<dbReference type="RefSeq" id="XP_012766086.1">
    <property type="nucleotide sequence ID" value="XM_012910632.1"/>
</dbReference>